<dbReference type="RefSeq" id="WP_093367162.1">
    <property type="nucleotide sequence ID" value="NZ_FNCW01000005.1"/>
</dbReference>
<evidence type="ECO:0000313" key="3">
    <source>
        <dbReference type="EMBL" id="SDG68767.1"/>
    </source>
</evidence>
<name>A0A1G7W9V5_9FLAO</name>
<dbReference type="AlphaFoldDB" id="A0A1G7W9V5"/>
<sequence>MSNGLAKILKGKFLVSEGAFTNWAFIVFCAVLAIIMIASSHSAERKVYRVAELNQKLRELRSEFVDTRKTVMQQKMESYVAEKMKERSIGLSDKPPYKITVKSK</sequence>
<protein>
    <recommendedName>
        <fullName evidence="5">S-adenosyl-methyltransferase</fullName>
    </recommendedName>
</protein>
<dbReference type="Pfam" id="PF19579">
    <property type="entry name" value="FtsL_2"/>
    <property type="match status" value="1"/>
</dbReference>
<organism evidence="3 4">
    <name type="scientific">Psychroflexus sediminis</name>
    <dbReference type="NCBI Taxonomy" id="470826"/>
    <lineage>
        <taxon>Bacteria</taxon>
        <taxon>Pseudomonadati</taxon>
        <taxon>Bacteroidota</taxon>
        <taxon>Flavobacteriia</taxon>
        <taxon>Flavobacteriales</taxon>
        <taxon>Flavobacteriaceae</taxon>
        <taxon>Psychroflexus</taxon>
    </lineage>
</organism>
<dbReference type="STRING" id="470826.SAMN04488027_10589"/>
<dbReference type="Proteomes" id="UP000199296">
    <property type="component" value="Unassembled WGS sequence"/>
</dbReference>
<keyword evidence="2" id="KW-0812">Transmembrane</keyword>
<feature type="coiled-coil region" evidence="1">
    <location>
        <begin position="43"/>
        <end position="70"/>
    </location>
</feature>
<feature type="transmembrane region" description="Helical" evidence="2">
    <location>
        <begin position="20"/>
        <end position="39"/>
    </location>
</feature>
<gene>
    <name evidence="3" type="ORF">SAMN04488027_10589</name>
</gene>
<evidence type="ECO:0000313" key="4">
    <source>
        <dbReference type="Proteomes" id="UP000199296"/>
    </source>
</evidence>
<evidence type="ECO:0000256" key="1">
    <source>
        <dbReference type="SAM" id="Coils"/>
    </source>
</evidence>
<dbReference type="EMBL" id="FNCW01000005">
    <property type="protein sequence ID" value="SDG68767.1"/>
    <property type="molecule type" value="Genomic_DNA"/>
</dbReference>
<dbReference type="InterPro" id="IPR045755">
    <property type="entry name" value="FtsL-like"/>
</dbReference>
<dbReference type="OrthoDB" id="1132266at2"/>
<keyword evidence="2" id="KW-0472">Membrane</keyword>
<keyword evidence="1" id="KW-0175">Coiled coil</keyword>
<reference evidence="3 4" key="1">
    <citation type="submission" date="2016-10" db="EMBL/GenBank/DDBJ databases">
        <authorList>
            <person name="de Groot N.N."/>
        </authorList>
    </citation>
    <scope>NUCLEOTIDE SEQUENCE [LARGE SCALE GENOMIC DNA]</scope>
    <source>
        <strain evidence="3 4">DSM 19803</strain>
    </source>
</reference>
<accession>A0A1G7W9V5</accession>
<evidence type="ECO:0008006" key="5">
    <source>
        <dbReference type="Google" id="ProtNLM"/>
    </source>
</evidence>
<evidence type="ECO:0000256" key="2">
    <source>
        <dbReference type="SAM" id="Phobius"/>
    </source>
</evidence>
<keyword evidence="2" id="KW-1133">Transmembrane helix</keyword>
<keyword evidence="4" id="KW-1185">Reference proteome</keyword>
<proteinExistence type="predicted"/>